<dbReference type="Proteomes" id="UP000237000">
    <property type="component" value="Unassembled WGS sequence"/>
</dbReference>
<dbReference type="EMBL" id="JXTC01001217">
    <property type="protein sequence ID" value="PON31868.1"/>
    <property type="molecule type" value="Genomic_DNA"/>
</dbReference>
<keyword evidence="2" id="KW-1185">Reference proteome</keyword>
<reference evidence="2" key="1">
    <citation type="submission" date="2016-06" db="EMBL/GenBank/DDBJ databases">
        <title>Parallel loss of symbiosis genes in relatives of nitrogen-fixing non-legume Parasponia.</title>
        <authorList>
            <person name="Van Velzen R."/>
            <person name="Holmer R."/>
            <person name="Bu F."/>
            <person name="Rutten L."/>
            <person name="Van Zeijl A."/>
            <person name="Liu W."/>
            <person name="Santuari L."/>
            <person name="Cao Q."/>
            <person name="Sharma T."/>
            <person name="Shen D."/>
            <person name="Roswanjaya Y."/>
            <person name="Wardhani T."/>
            <person name="Kalhor M.S."/>
            <person name="Jansen J."/>
            <person name="Van den Hoogen J."/>
            <person name="Gungor B."/>
            <person name="Hartog M."/>
            <person name="Hontelez J."/>
            <person name="Verver J."/>
            <person name="Yang W.-C."/>
            <person name="Schijlen E."/>
            <person name="Repin R."/>
            <person name="Schilthuizen M."/>
            <person name="Schranz E."/>
            <person name="Heidstra R."/>
            <person name="Miyata K."/>
            <person name="Fedorova E."/>
            <person name="Kohlen W."/>
            <person name="Bisseling T."/>
            <person name="Smit S."/>
            <person name="Geurts R."/>
        </authorList>
    </citation>
    <scope>NUCLEOTIDE SEQUENCE [LARGE SCALE GENOMIC DNA]</scope>
    <source>
        <strain evidence="2">cv. RG33-2</strain>
    </source>
</reference>
<protein>
    <submittedName>
        <fullName evidence="1">Uncharacterized protein</fullName>
    </submittedName>
</protein>
<dbReference type="AlphaFoldDB" id="A0A2P5A5S7"/>
<dbReference type="InParanoid" id="A0A2P5A5S7"/>
<sequence length="88" mass="10354">MSTVNIPERQDLNAILLNFILWNRNFSEVRIFPCNFLKRFASVNFLNNLYTSIGIRYIGFTCSGQSLIHSRLRCDKRLLNSWLPEQQS</sequence>
<accession>A0A2P5A5S7</accession>
<comment type="caution">
    <text evidence="1">The sequence shown here is derived from an EMBL/GenBank/DDBJ whole genome shotgun (WGS) entry which is preliminary data.</text>
</comment>
<evidence type="ECO:0000313" key="1">
    <source>
        <dbReference type="EMBL" id="PON31868.1"/>
    </source>
</evidence>
<organism evidence="1 2">
    <name type="scientific">Trema orientale</name>
    <name type="common">Charcoal tree</name>
    <name type="synonym">Celtis orientalis</name>
    <dbReference type="NCBI Taxonomy" id="63057"/>
    <lineage>
        <taxon>Eukaryota</taxon>
        <taxon>Viridiplantae</taxon>
        <taxon>Streptophyta</taxon>
        <taxon>Embryophyta</taxon>
        <taxon>Tracheophyta</taxon>
        <taxon>Spermatophyta</taxon>
        <taxon>Magnoliopsida</taxon>
        <taxon>eudicotyledons</taxon>
        <taxon>Gunneridae</taxon>
        <taxon>Pentapetalae</taxon>
        <taxon>rosids</taxon>
        <taxon>fabids</taxon>
        <taxon>Rosales</taxon>
        <taxon>Cannabaceae</taxon>
        <taxon>Trema</taxon>
    </lineage>
</organism>
<evidence type="ECO:0000313" key="2">
    <source>
        <dbReference type="Proteomes" id="UP000237000"/>
    </source>
</evidence>
<gene>
    <name evidence="1" type="ORF">TorRG33x02_357190</name>
</gene>
<name>A0A2P5A5S7_TREOI</name>
<proteinExistence type="predicted"/>